<gene>
    <name evidence="2" type="ORF">HME9304_00178</name>
</gene>
<sequence>MSSPKKLSTLTSKSFEDSQELIQHSWEYYKLKLFLHVAEFSTNLVKYSLIGSLGLFLLLFLSIALALYIGEAMGNTAIGFVIAALIYGLFLMVIIIMRKKIEKIIVSKLSKSMLHDE</sequence>
<accession>A0A2Z4LMY5</accession>
<keyword evidence="1" id="KW-0472">Membrane</keyword>
<keyword evidence="1" id="KW-1133">Transmembrane helix</keyword>
<evidence type="ECO:0000256" key="1">
    <source>
        <dbReference type="SAM" id="Phobius"/>
    </source>
</evidence>
<dbReference type="Proteomes" id="UP000248536">
    <property type="component" value="Chromosome"/>
</dbReference>
<dbReference type="KEGG" id="spon:HME9304_00178"/>
<evidence type="ECO:0000313" key="3">
    <source>
        <dbReference type="Proteomes" id="UP000248536"/>
    </source>
</evidence>
<evidence type="ECO:0000313" key="2">
    <source>
        <dbReference type="EMBL" id="AWX43191.1"/>
    </source>
</evidence>
<proteinExistence type="predicted"/>
<dbReference type="AlphaFoldDB" id="A0A2Z4LMY5"/>
<keyword evidence="1" id="KW-0812">Transmembrane</keyword>
<protein>
    <recommendedName>
        <fullName evidence="4">Phage holin family protein</fullName>
    </recommendedName>
</protein>
<dbReference type="OrthoDB" id="1202744at2"/>
<dbReference type="EMBL" id="CP030104">
    <property type="protein sequence ID" value="AWX43191.1"/>
    <property type="molecule type" value="Genomic_DNA"/>
</dbReference>
<feature type="transmembrane region" description="Helical" evidence="1">
    <location>
        <begin position="76"/>
        <end position="97"/>
    </location>
</feature>
<feature type="transmembrane region" description="Helical" evidence="1">
    <location>
        <begin position="49"/>
        <end position="70"/>
    </location>
</feature>
<organism evidence="2 3">
    <name type="scientific">Flagellimonas maritima</name>
    <dbReference type="NCBI Taxonomy" id="1383885"/>
    <lineage>
        <taxon>Bacteria</taxon>
        <taxon>Pseudomonadati</taxon>
        <taxon>Bacteroidota</taxon>
        <taxon>Flavobacteriia</taxon>
        <taxon>Flavobacteriales</taxon>
        <taxon>Flavobacteriaceae</taxon>
        <taxon>Flagellimonas</taxon>
    </lineage>
</organism>
<name>A0A2Z4LMY5_9FLAO</name>
<evidence type="ECO:0008006" key="4">
    <source>
        <dbReference type="Google" id="ProtNLM"/>
    </source>
</evidence>
<keyword evidence="3" id="KW-1185">Reference proteome</keyword>
<reference evidence="2 3" key="1">
    <citation type="submission" date="2018-06" db="EMBL/GenBank/DDBJ databases">
        <title>Spongiibacterium sp. HME9304 Genome sequencing and assembly.</title>
        <authorList>
            <person name="Kang H."/>
            <person name="Kim H."/>
            <person name="Joh K."/>
        </authorList>
    </citation>
    <scope>NUCLEOTIDE SEQUENCE [LARGE SCALE GENOMIC DNA]</scope>
    <source>
        <strain evidence="2 3">HME9304</strain>
    </source>
</reference>
<dbReference type="RefSeq" id="WP_112376795.1">
    <property type="nucleotide sequence ID" value="NZ_CP030104.1"/>
</dbReference>